<name>A0A9E2S9G7_9BACT</name>
<reference evidence="9" key="1">
    <citation type="submission" date="2021-06" db="EMBL/GenBank/DDBJ databases">
        <authorList>
            <person name="Huq M.A."/>
        </authorList>
    </citation>
    <scope>NUCLEOTIDE SEQUENCE</scope>
    <source>
        <strain evidence="9">MAH-26</strain>
    </source>
</reference>
<evidence type="ECO:0000256" key="7">
    <source>
        <dbReference type="ARBA" id="ARBA00049244"/>
    </source>
</evidence>
<comment type="catalytic activity">
    <reaction evidence="7">
        <text>DNA(n) + a 2'-deoxyribonucleoside 5'-triphosphate = DNA(n+1) + diphosphate</text>
        <dbReference type="Rhea" id="RHEA:22508"/>
        <dbReference type="Rhea" id="RHEA-COMP:17339"/>
        <dbReference type="Rhea" id="RHEA-COMP:17340"/>
        <dbReference type="ChEBI" id="CHEBI:33019"/>
        <dbReference type="ChEBI" id="CHEBI:61560"/>
        <dbReference type="ChEBI" id="CHEBI:173112"/>
        <dbReference type="EC" id="2.7.7.7"/>
    </reaction>
</comment>
<evidence type="ECO:0000313" key="10">
    <source>
        <dbReference type="Proteomes" id="UP000812270"/>
    </source>
</evidence>
<dbReference type="Pfam" id="PF02811">
    <property type="entry name" value="PHP"/>
    <property type="match status" value="1"/>
</dbReference>
<dbReference type="PANTHER" id="PTHR32294:SF0">
    <property type="entry name" value="DNA POLYMERASE III SUBUNIT ALPHA"/>
    <property type="match status" value="1"/>
</dbReference>
<dbReference type="PANTHER" id="PTHR32294">
    <property type="entry name" value="DNA POLYMERASE III SUBUNIT ALPHA"/>
    <property type="match status" value="1"/>
</dbReference>
<protein>
    <recommendedName>
        <fullName evidence="2">DNA polymerase III subunit alpha</fullName>
        <ecNumber evidence="1">2.7.7.7</ecNumber>
    </recommendedName>
</protein>
<keyword evidence="6" id="KW-0239">DNA-directed DNA polymerase</keyword>
<dbReference type="InterPro" id="IPR004013">
    <property type="entry name" value="PHP_dom"/>
</dbReference>
<dbReference type="GO" id="GO:0006260">
    <property type="term" value="P:DNA replication"/>
    <property type="evidence" value="ECO:0007669"/>
    <property type="project" value="UniProtKB-KW"/>
</dbReference>
<evidence type="ECO:0000259" key="8">
    <source>
        <dbReference type="SMART" id="SM00481"/>
    </source>
</evidence>
<keyword evidence="10" id="KW-1185">Reference proteome</keyword>
<dbReference type="AlphaFoldDB" id="A0A9E2S9G7"/>
<keyword evidence="4" id="KW-0548">Nucleotidyltransferase</keyword>
<dbReference type="InterPro" id="IPR011708">
    <property type="entry name" value="DNA_pol3_alpha_NTPase_dom"/>
</dbReference>
<dbReference type="GO" id="GO:0003887">
    <property type="term" value="F:DNA-directed DNA polymerase activity"/>
    <property type="evidence" value="ECO:0007669"/>
    <property type="project" value="UniProtKB-KW"/>
</dbReference>
<dbReference type="InterPro" id="IPR040982">
    <property type="entry name" value="DNA_pol3_finger"/>
</dbReference>
<organism evidence="9 10">
    <name type="scientific">Pinibacter aurantiacus</name>
    <dbReference type="NCBI Taxonomy" id="2851599"/>
    <lineage>
        <taxon>Bacteria</taxon>
        <taxon>Pseudomonadati</taxon>
        <taxon>Bacteroidota</taxon>
        <taxon>Chitinophagia</taxon>
        <taxon>Chitinophagales</taxon>
        <taxon>Chitinophagaceae</taxon>
        <taxon>Pinibacter</taxon>
    </lineage>
</organism>
<keyword evidence="3" id="KW-0808">Transferase</keyword>
<evidence type="ECO:0000256" key="1">
    <source>
        <dbReference type="ARBA" id="ARBA00012417"/>
    </source>
</evidence>
<dbReference type="InterPro" id="IPR029460">
    <property type="entry name" value="DNAPol_HHH"/>
</dbReference>
<evidence type="ECO:0000256" key="6">
    <source>
        <dbReference type="ARBA" id="ARBA00022932"/>
    </source>
</evidence>
<dbReference type="InterPro" id="IPR003141">
    <property type="entry name" value="Pol/His_phosphatase_N"/>
</dbReference>
<evidence type="ECO:0000256" key="2">
    <source>
        <dbReference type="ARBA" id="ARBA00019114"/>
    </source>
</evidence>
<comment type="caution">
    <text evidence="9">The sequence shown here is derived from an EMBL/GenBank/DDBJ whole genome shotgun (WGS) entry which is preliminary data.</text>
</comment>
<proteinExistence type="predicted"/>
<gene>
    <name evidence="9" type="ORF">KTO63_09310</name>
</gene>
<dbReference type="SMART" id="SM00481">
    <property type="entry name" value="POLIIIAc"/>
    <property type="match status" value="1"/>
</dbReference>
<dbReference type="Proteomes" id="UP000812270">
    <property type="component" value="Unassembled WGS sequence"/>
</dbReference>
<dbReference type="Pfam" id="PF07733">
    <property type="entry name" value="DNA_pol3_alpha"/>
    <property type="match status" value="1"/>
</dbReference>
<dbReference type="InterPro" id="IPR004805">
    <property type="entry name" value="DnaE2/DnaE/PolC"/>
</dbReference>
<dbReference type="EC" id="2.7.7.7" evidence="1"/>
<dbReference type="RefSeq" id="WP_217790986.1">
    <property type="nucleotide sequence ID" value="NZ_JAHSPG010000004.1"/>
</dbReference>
<sequence>MYLNCKTYFSLRYGTYSTKELVEAAEEAGATLLALTNINNTSDHWDFVKYCRDKSIKPIVGVEIRNENKLCYVLLARNNEGYYAINKFLSEQLITRKPFPDRCPIQCLNDVYVIYPFGVIDPAVLLGHEMIGVQTTEVNKLFSIHKELLIKFVIRHPVTFQNKRCYNLHRILRAVDMNILLSDQQPEHIAGAHETFLSIRELMTAFNQYPQVITGTFHLLNNCHIEMDYAVDKNKKYYTASKKDDLKLLEKLSKEGLQYRYGNKNKEAKTRITNELKVIDELDFSAYFLITWDYIRYAVSRGFFYVGRGSGANSIVAYCLKITDVEPITLDLYFERFLNSQRTSPPDFDIDFSWTDRDEVMDYVFKRYGEEHVALLGMVSTFQSKAAIREFGKVWGLPKEEIDELVAGKHSPTDKNHQQILYYANMVRDWPNGLSIHPCGILISEKPIHYYTSTTMLQKQMPVTHIDMFVAENIGLSKFDILSQRGLGHIKDTLKIVRETKGIDLDIHKVEQFKVDPIINDNLAKGNSIGCFYIESPSMRSVLRKLQCDNYITLVAASSIIRPGVGSSGMMQQYIWRYHNRDKFEYLHPIMKDLLEETFGVMVYQEDVIKIGHYFGGLTLAEADTLRRAMSGKYRGQEEMRRVEQKFFDNCREKEYPESVYREVWRQMASFAGYSFSKAHSASFAVESYQSLYLKTYYPVEFLVAVINNMGGFYNTELYFLQLKKAGANVQAPCVNKSEKLTAIVDGNVYVGFQFVKDLQSSTVETILSERYRDGEYQHLHEFIERTKISSTQLELLIDVGALRFTGKTKKQLLWEASFLQSKANKHIPAHQSFFKEPQPVFDLPLLEDNPLEDMLQEIETLRFPLGNIFDLLQEDPYTYKLAKDIPNLLGKEAVFIGYLVCTKDTYTKKEQQLMHFGTWVDAEGNWLDSVHFPNAAMRYKFQGRGFYKIKGLIVGEFGEYAINVTGMAKIGIKQIRDK</sequence>
<dbReference type="EMBL" id="JAHSPG010000004">
    <property type="protein sequence ID" value="MBV4357343.1"/>
    <property type="molecule type" value="Genomic_DNA"/>
</dbReference>
<feature type="domain" description="Polymerase/histidinol phosphatase N-terminal" evidence="8">
    <location>
        <begin position="1"/>
        <end position="68"/>
    </location>
</feature>
<keyword evidence="5" id="KW-0235">DNA replication</keyword>
<evidence type="ECO:0000313" key="9">
    <source>
        <dbReference type="EMBL" id="MBV4357343.1"/>
    </source>
</evidence>
<accession>A0A9E2S9G7</accession>
<evidence type="ECO:0000256" key="3">
    <source>
        <dbReference type="ARBA" id="ARBA00022679"/>
    </source>
</evidence>
<dbReference type="GO" id="GO:0008408">
    <property type="term" value="F:3'-5' exonuclease activity"/>
    <property type="evidence" value="ECO:0007669"/>
    <property type="project" value="InterPro"/>
</dbReference>
<evidence type="ECO:0000256" key="4">
    <source>
        <dbReference type="ARBA" id="ARBA00022695"/>
    </source>
</evidence>
<dbReference type="Pfam" id="PF17657">
    <property type="entry name" value="DNA_pol3_finger"/>
    <property type="match status" value="1"/>
</dbReference>
<dbReference type="Pfam" id="PF14579">
    <property type="entry name" value="HHH_6"/>
    <property type="match status" value="1"/>
</dbReference>
<evidence type="ECO:0000256" key="5">
    <source>
        <dbReference type="ARBA" id="ARBA00022705"/>
    </source>
</evidence>